<sequence>MYDGEISVYDWLNFFESKSNHWIFRYWRSNKEKFFERFMIVGNKELFIVADKQKGCTYDFKKPNLGFNIRFNLEGV</sequence>
<name>L1QKJ2_9CLOT</name>
<evidence type="ECO:0000313" key="2">
    <source>
        <dbReference type="Proteomes" id="UP000010420"/>
    </source>
</evidence>
<dbReference type="AlphaFoldDB" id="L1QKJ2"/>
<gene>
    <name evidence="1" type="ORF">HMPREF0216_00712</name>
</gene>
<dbReference type="PATRIC" id="fig|545697.3.peg.699"/>
<dbReference type="RefSeq" id="WP_005211072.1">
    <property type="nucleotide sequence ID" value="NZ_KB291615.1"/>
</dbReference>
<dbReference type="eggNOG" id="ENOG5030HJE">
    <property type="taxonomic scope" value="Bacteria"/>
</dbReference>
<proteinExistence type="predicted"/>
<reference evidence="1 2" key="1">
    <citation type="submission" date="2012-05" db="EMBL/GenBank/DDBJ databases">
        <authorList>
            <person name="Weinstock G."/>
            <person name="Sodergren E."/>
            <person name="Lobos E.A."/>
            <person name="Fulton L."/>
            <person name="Fulton R."/>
            <person name="Courtney L."/>
            <person name="Fronick C."/>
            <person name="O'Laughlin M."/>
            <person name="Godfrey J."/>
            <person name="Wilson R.M."/>
            <person name="Miner T."/>
            <person name="Farmer C."/>
            <person name="Delehaunty K."/>
            <person name="Cordes M."/>
            <person name="Minx P."/>
            <person name="Tomlinson C."/>
            <person name="Chen J."/>
            <person name="Wollam A."/>
            <person name="Pepin K.H."/>
            <person name="Bhonagiri V."/>
            <person name="Zhang X."/>
            <person name="Suruliraj S."/>
            <person name="Warren W."/>
            <person name="Mitreva M."/>
            <person name="Mardis E.R."/>
            <person name="Wilson R.K."/>
        </authorList>
    </citation>
    <scope>NUCLEOTIDE SEQUENCE [LARGE SCALE GENOMIC DNA]</scope>
    <source>
        <strain evidence="1 2">DSM 1785</strain>
    </source>
</reference>
<evidence type="ECO:0000313" key="1">
    <source>
        <dbReference type="EMBL" id="EKY28514.1"/>
    </source>
</evidence>
<organism evidence="1 2">
    <name type="scientific">Clostridium celatum DSM 1785</name>
    <dbReference type="NCBI Taxonomy" id="545697"/>
    <lineage>
        <taxon>Bacteria</taxon>
        <taxon>Bacillati</taxon>
        <taxon>Bacillota</taxon>
        <taxon>Clostridia</taxon>
        <taxon>Eubacteriales</taxon>
        <taxon>Clostridiaceae</taxon>
        <taxon>Clostridium</taxon>
    </lineage>
</organism>
<dbReference type="HOGENOM" id="CLU_2648067_0_0_9"/>
<keyword evidence="2" id="KW-1185">Reference proteome</keyword>
<dbReference type="Proteomes" id="UP000010420">
    <property type="component" value="Unassembled WGS sequence"/>
</dbReference>
<dbReference type="OrthoDB" id="1929533at2"/>
<protein>
    <submittedName>
        <fullName evidence="1">Uncharacterized protein</fullName>
    </submittedName>
</protein>
<comment type="caution">
    <text evidence="1">The sequence shown here is derived from an EMBL/GenBank/DDBJ whole genome shotgun (WGS) entry which is preliminary data.</text>
</comment>
<dbReference type="EMBL" id="AMEZ01000023">
    <property type="protein sequence ID" value="EKY28514.1"/>
    <property type="molecule type" value="Genomic_DNA"/>
</dbReference>
<accession>L1QKJ2</accession>